<name>A0A2M9CK26_9MICO</name>
<feature type="domain" description="Zinc-ribbon 15" evidence="1">
    <location>
        <begin position="20"/>
        <end position="68"/>
    </location>
</feature>
<evidence type="ECO:0000313" key="3">
    <source>
        <dbReference type="Proteomes" id="UP000228758"/>
    </source>
</evidence>
<dbReference type="EMBL" id="PGFF01000001">
    <property type="protein sequence ID" value="PJJ72253.1"/>
    <property type="molecule type" value="Genomic_DNA"/>
</dbReference>
<proteinExistence type="predicted"/>
<dbReference type="InterPro" id="IPR031493">
    <property type="entry name" value="Zinc_ribbon_15"/>
</dbReference>
<sequence length="82" mass="9264">MILLFGTTARLEAMLLVSFICNFCGVHASQQVYRRVNRFTLFFVPLFRVSTKYFVECSNCGGVTPLSREQAAHAQQWAASRA</sequence>
<dbReference type="Pfam" id="PF17032">
    <property type="entry name" value="Zn_ribbon_15"/>
    <property type="match status" value="1"/>
</dbReference>
<reference evidence="2 3" key="1">
    <citation type="submission" date="2017-11" db="EMBL/GenBank/DDBJ databases">
        <title>Genomic Encyclopedia of Archaeal and Bacterial Type Strains, Phase II (KMG-II): From Individual Species to Whole Genera.</title>
        <authorList>
            <person name="Goeker M."/>
        </authorList>
    </citation>
    <scope>NUCLEOTIDE SEQUENCE [LARGE SCALE GENOMIC DNA]</scope>
    <source>
        <strain evidence="2 3">DSM 27393</strain>
    </source>
</reference>
<evidence type="ECO:0000259" key="1">
    <source>
        <dbReference type="Pfam" id="PF17032"/>
    </source>
</evidence>
<protein>
    <submittedName>
        <fullName evidence="2">Zinc ribbon family protein</fullName>
    </submittedName>
</protein>
<accession>A0A2M9CK26</accession>
<evidence type="ECO:0000313" key="2">
    <source>
        <dbReference type="EMBL" id="PJJ72253.1"/>
    </source>
</evidence>
<dbReference type="AlphaFoldDB" id="A0A2M9CK26"/>
<gene>
    <name evidence="2" type="ORF">CLV46_1820</name>
</gene>
<dbReference type="RefSeq" id="WP_100364471.1">
    <property type="nucleotide sequence ID" value="NZ_PGFF01000001.1"/>
</dbReference>
<keyword evidence="3" id="KW-1185">Reference proteome</keyword>
<comment type="caution">
    <text evidence="2">The sequence shown here is derived from an EMBL/GenBank/DDBJ whole genome shotgun (WGS) entry which is preliminary data.</text>
</comment>
<dbReference type="OrthoDB" id="4377018at2"/>
<organism evidence="2 3">
    <name type="scientific">Diaminobutyricimonas aerilata</name>
    <dbReference type="NCBI Taxonomy" id="1162967"/>
    <lineage>
        <taxon>Bacteria</taxon>
        <taxon>Bacillati</taxon>
        <taxon>Actinomycetota</taxon>
        <taxon>Actinomycetes</taxon>
        <taxon>Micrococcales</taxon>
        <taxon>Microbacteriaceae</taxon>
        <taxon>Diaminobutyricimonas</taxon>
    </lineage>
</organism>
<dbReference type="Proteomes" id="UP000228758">
    <property type="component" value="Unassembled WGS sequence"/>
</dbReference>